<dbReference type="EMBL" id="JBEXAC010000003">
    <property type="protein sequence ID" value="MET7001301.1"/>
    <property type="molecule type" value="Genomic_DNA"/>
</dbReference>
<evidence type="ECO:0000313" key="3">
    <source>
        <dbReference type="EMBL" id="MET7001301.1"/>
    </source>
</evidence>
<dbReference type="RefSeq" id="WP_354663872.1">
    <property type="nucleotide sequence ID" value="NZ_JBEXAC010000003.1"/>
</dbReference>
<dbReference type="Pfam" id="PF13630">
    <property type="entry name" value="SdpI"/>
    <property type="match status" value="1"/>
</dbReference>
<organism evidence="3 4">
    <name type="scientific">Chitinophaga defluvii</name>
    <dbReference type="NCBI Taxonomy" id="3163343"/>
    <lineage>
        <taxon>Bacteria</taxon>
        <taxon>Pseudomonadati</taxon>
        <taxon>Bacteroidota</taxon>
        <taxon>Chitinophagia</taxon>
        <taxon>Chitinophagales</taxon>
        <taxon>Chitinophagaceae</taxon>
        <taxon>Chitinophaga</taxon>
    </lineage>
</organism>
<dbReference type="InterPro" id="IPR026272">
    <property type="entry name" value="SdpI"/>
</dbReference>
<dbReference type="PANTHER" id="PTHR37810:SF5">
    <property type="entry name" value="IMMUNITY PROTEIN SDPI"/>
    <property type="match status" value="1"/>
</dbReference>
<feature type="transmembrane region" description="Helical" evidence="1">
    <location>
        <begin position="12"/>
        <end position="34"/>
    </location>
</feature>
<keyword evidence="1" id="KW-0812">Transmembrane</keyword>
<dbReference type="Proteomes" id="UP001549749">
    <property type="component" value="Unassembled WGS sequence"/>
</dbReference>
<evidence type="ECO:0000313" key="4">
    <source>
        <dbReference type="Proteomes" id="UP001549749"/>
    </source>
</evidence>
<dbReference type="PIRSF" id="PIRSF038959">
    <property type="entry name" value="SdpI"/>
    <property type="match status" value="1"/>
</dbReference>
<evidence type="ECO:0000259" key="2">
    <source>
        <dbReference type="Pfam" id="PF07853"/>
    </source>
</evidence>
<feature type="transmembrane region" description="Helical" evidence="1">
    <location>
        <begin position="170"/>
        <end position="189"/>
    </location>
</feature>
<dbReference type="InterPro" id="IPR025962">
    <property type="entry name" value="SdpI/YhfL"/>
</dbReference>
<sequence length="222" mass="25332">MKQPDYPKELLLLALLLAPMVYLGIIWNTLPTIIPTNFNVEGTPDRVGGKSEVLLLMIFLFFTNALLYFLFRYIPKTEGEPGPEAAIHQSEYYRIRFMIHIYLSLFTGGIIFMLSQGREIIMERWAFIGVGILIAVIGLYLKKLQPNNYVGVRTPWTLQSPAIWKETHRMAGTLWLCTGIVIILASFFLPLVTGVFVLIFVAFILAALPYIYSFRLYNTDKG</sequence>
<proteinExistence type="predicted"/>
<comment type="caution">
    <text evidence="3">The sequence shown here is derived from an EMBL/GenBank/DDBJ whole genome shotgun (WGS) entry which is preliminary data.</text>
</comment>
<dbReference type="PANTHER" id="PTHR37810">
    <property type="entry name" value="IMMUNITY PROTEIN SDPI"/>
    <property type="match status" value="1"/>
</dbReference>
<feature type="domain" description="DUF1648" evidence="2">
    <location>
        <begin position="15"/>
        <end position="60"/>
    </location>
</feature>
<feature type="transmembrane region" description="Helical" evidence="1">
    <location>
        <begin position="195"/>
        <end position="212"/>
    </location>
</feature>
<protein>
    <submittedName>
        <fullName evidence="3">SdpI family protein</fullName>
    </submittedName>
</protein>
<dbReference type="InterPro" id="IPR012867">
    <property type="entry name" value="DUF1648"/>
</dbReference>
<keyword evidence="1" id="KW-0472">Membrane</keyword>
<keyword evidence="4" id="KW-1185">Reference proteome</keyword>
<keyword evidence="1" id="KW-1133">Transmembrane helix</keyword>
<gene>
    <name evidence="3" type="ORF">ABR189_28215</name>
</gene>
<accession>A0ABV2TE38</accession>
<reference evidence="3 4" key="1">
    <citation type="submission" date="2024-06" db="EMBL/GenBank/DDBJ databases">
        <title>Chitinophaga defluvii sp. nov., isolated from municipal sewage.</title>
        <authorList>
            <person name="Zhang L."/>
        </authorList>
    </citation>
    <scope>NUCLEOTIDE SEQUENCE [LARGE SCALE GENOMIC DNA]</scope>
    <source>
        <strain evidence="3 4">H8</strain>
    </source>
</reference>
<dbReference type="Pfam" id="PF07853">
    <property type="entry name" value="DUF1648"/>
    <property type="match status" value="1"/>
</dbReference>
<feature type="transmembrane region" description="Helical" evidence="1">
    <location>
        <begin position="95"/>
        <end position="115"/>
    </location>
</feature>
<evidence type="ECO:0000256" key="1">
    <source>
        <dbReference type="SAM" id="Phobius"/>
    </source>
</evidence>
<name>A0ABV2TE38_9BACT</name>
<feature type="transmembrane region" description="Helical" evidence="1">
    <location>
        <begin position="54"/>
        <end position="74"/>
    </location>
</feature>
<feature type="transmembrane region" description="Helical" evidence="1">
    <location>
        <begin position="121"/>
        <end position="141"/>
    </location>
</feature>